<gene>
    <name evidence="1" type="ORF">BLA27_14905</name>
</gene>
<dbReference type="Proteomes" id="UP000182985">
    <property type="component" value="Unassembled WGS sequence"/>
</dbReference>
<proteinExistence type="predicted"/>
<evidence type="ECO:0000313" key="1">
    <source>
        <dbReference type="EMBL" id="OIS92727.1"/>
    </source>
</evidence>
<sequence length="74" mass="8631">MSWAIDHGVYAPFFNLGEYGAEADELIFEQERDDMRETDGCFFRLAARASSLPVSLRQEFCTKHLLLKFLRNQQ</sequence>
<dbReference type="EMBL" id="MOEC01000014">
    <property type="protein sequence ID" value="OIS92727.1"/>
    <property type="molecule type" value="Genomic_DNA"/>
</dbReference>
<comment type="caution">
    <text evidence="1">The sequence shown here is derived from an EMBL/GenBank/DDBJ whole genome shotgun (WGS) entry which is preliminary data.</text>
</comment>
<reference evidence="1 2" key="1">
    <citation type="submission" date="2016-10" db="EMBL/GenBank/DDBJ databases">
        <title>The Draft Genome Sequence of the Potato Rhizosphere Bacteria Ochrobactrum sp. IPA7.2.</title>
        <authorList>
            <person name="Gogoleva N.E."/>
            <person name="Khlopko Y.A."/>
            <person name="Burygin G.L."/>
            <person name="Plotnikov A.O."/>
        </authorList>
    </citation>
    <scope>NUCLEOTIDE SEQUENCE [LARGE SCALE GENOMIC DNA]</scope>
    <source>
        <strain evidence="1 2">IPA7.2</strain>
    </source>
</reference>
<accession>A0A1J6HWX5</accession>
<protein>
    <submittedName>
        <fullName evidence="1">Uncharacterized protein</fullName>
    </submittedName>
</protein>
<organism evidence="1 2">
    <name type="scientific">Brucella cytisi</name>
    <dbReference type="NCBI Taxonomy" id="407152"/>
    <lineage>
        <taxon>Bacteria</taxon>
        <taxon>Pseudomonadati</taxon>
        <taxon>Pseudomonadota</taxon>
        <taxon>Alphaproteobacteria</taxon>
        <taxon>Hyphomicrobiales</taxon>
        <taxon>Brucellaceae</taxon>
        <taxon>Brucella/Ochrobactrum group</taxon>
        <taxon>Brucella</taxon>
    </lineage>
</organism>
<evidence type="ECO:0000313" key="2">
    <source>
        <dbReference type="Proteomes" id="UP000182985"/>
    </source>
</evidence>
<name>A0A1J6HWX5_9HYPH</name>
<keyword evidence="2" id="KW-1185">Reference proteome</keyword>
<dbReference type="AlphaFoldDB" id="A0A1J6HWX5"/>